<protein>
    <submittedName>
        <fullName evidence="1">Uncharacterized protein</fullName>
    </submittedName>
</protein>
<organism evidence="1">
    <name type="scientific">Lepeophtheirus salmonis</name>
    <name type="common">Salmon louse</name>
    <name type="synonym">Caligus salmonis</name>
    <dbReference type="NCBI Taxonomy" id="72036"/>
    <lineage>
        <taxon>Eukaryota</taxon>
        <taxon>Metazoa</taxon>
        <taxon>Ecdysozoa</taxon>
        <taxon>Arthropoda</taxon>
        <taxon>Crustacea</taxon>
        <taxon>Multicrustacea</taxon>
        <taxon>Hexanauplia</taxon>
        <taxon>Copepoda</taxon>
        <taxon>Siphonostomatoida</taxon>
        <taxon>Caligidae</taxon>
        <taxon>Lepeophtheirus</taxon>
    </lineage>
</organism>
<evidence type="ECO:0000313" key="1">
    <source>
        <dbReference type="EMBL" id="CDW27288.1"/>
    </source>
</evidence>
<proteinExistence type="predicted"/>
<name>A0A0K2TMF1_LEPSM</name>
<dbReference type="EMBL" id="HACA01009927">
    <property type="protein sequence ID" value="CDW27288.1"/>
    <property type="molecule type" value="Transcribed_RNA"/>
</dbReference>
<sequence>MDLMVCLAYIQLTEHFGSPKARRKIPHIGKGVTIQLRNAIQAMEVPRENGILHFASE</sequence>
<accession>A0A0K2TMF1</accession>
<reference evidence="1" key="1">
    <citation type="submission" date="2014-05" db="EMBL/GenBank/DDBJ databases">
        <authorList>
            <person name="Chronopoulou M."/>
        </authorList>
    </citation>
    <scope>NUCLEOTIDE SEQUENCE</scope>
    <source>
        <tissue evidence="1">Whole organism</tissue>
    </source>
</reference>
<dbReference type="AlphaFoldDB" id="A0A0K2TMF1"/>